<reference evidence="2" key="1">
    <citation type="submission" date="2016-07" db="EMBL/GenBank/DDBJ databases">
        <authorList>
            <consortium name="Pathogen Informatics"/>
        </authorList>
    </citation>
    <scope>NUCLEOTIDE SEQUENCE</scope>
</reference>
<dbReference type="AlphaFoldDB" id="A0A565A3Y6"/>
<dbReference type="Proteomes" id="UP000220605">
    <property type="component" value="Unassembled WGS sequence"/>
</dbReference>
<organism evidence="2">
    <name type="scientific">Plasmodium vivax</name>
    <name type="common">malaria parasite P. vivax</name>
    <dbReference type="NCBI Taxonomy" id="5855"/>
    <lineage>
        <taxon>Eukaryota</taxon>
        <taxon>Sar</taxon>
        <taxon>Alveolata</taxon>
        <taxon>Apicomplexa</taxon>
        <taxon>Aconoidasida</taxon>
        <taxon>Haemosporida</taxon>
        <taxon>Plasmodiidae</taxon>
        <taxon>Plasmodium</taxon>
        <taxon>Plasmodium (Plasmodium)</taxon>
    </lineage>
</organism>
<keyword evidence="1" id="KW-0472">Membrane</keyword>
<evidence type="ECO:0000313" key="2">
    <source>
        <dbReference type="EMBL" id="VUZ99507.1"/>
    </source>
</evidence>
<dbReference type="OrthoDB" id="10669034at2759"/>
<keyword evidence="1" id="KW-0812">Transmembrane</keyword>
<feature type="transmembrane region" description="Helical" evidence="1">
    <location>
        <begin position="118"/>
        <end position="138"/>
    </location>
</feature>
<evidence type="ECO:0000256" key="1">
    <source>
        <dbReference type="SAM" id="Phobius"/>
    </source>
</evidence>
<gene>
    <name evidence="2" type="ORF">PVP01_0002220</name>
</gene>
<sequence>MKSNEDISDNGCHDGLEHKVNSHINNQGKSIYGKMSSNITTEKKRKNIFYDDPTDNKLKNLEMPKAQKDEICCLCTAFKNMDSYYAKKILIALGISVEKTNNRNMYVYNEEKMSYIKIFSLFLPYIILIIVTVLIFFVEVIEHAFPYLFGLGFFMIFYILIKAIKYAVLQKKNKKKIINK</sequence>
<dbReference type="VEuPathDB" id="PlasmoDB:PVPAM_090054800"/>
<dbReference type="EMBL" id="FLZR02000004">
    <property type="protein sequence ID" value="VUZ99507.1"/>
    <property type="molecule type" value="Genomic_DNA"/>
</dbReference>
<name>A0A565A3Y6_PLAVI</name>
<keyword evidence="1" id="KW-1133">Transmembrane helix</keyword>
<proteinExistence type="predicted"/>
<protein>
    <submittedName>
        <fullName evidence="2">Uncharacterized protein</fullName>
    </submittedName>
</protein>
<feature type="transmembrane region" description="Helical" evidence="1">
    <location>
        <begin position="144"/>
        <end position="168"/>
    </location>
</feature>
<dbReference type="VEuPathDB" id="PlasmoDB:PVP01_0002220"/>
<accession>A0A565A3Y6</accession>